<keyword evidence="1" id="KW-1133">Transmembrane helix</keyword>
<dbReference type="AlphaFoldDB" id="A0A7W8IMQ0"/>
<organism evidence="2 3">
    <name type="scientific">Anoxybacteroides tepidamans</name>
    <dbReference type="NCBI Taxonomy" id="265948"/>
    <lineage>
        <taxon>Bacteria</taxon>
        <taxon>Bacillati</taxon>
        <taxon>Bacillota</taxon>
        <taxon>Bacilli</taxon>
        <taxon>Bacillales</taxon>
        <taxon>Anoxybacillaceae</taxon>
        <taxon>Anoxybacteroides</taxon>
    </lineage>
</organism>
<evidence type="ECO:0000256" key="1">
    <source>
        <dbReference type="SAM" id="Phobius"/>
    </source>
</evidence>
<proteinExistence type="predicted"/>
<name>A0A7W8IMQ0_9BACL</name>
<evidence type="ECO:0000313" key="3">
    <source>
        <dbReference type="Proteomes" id="UP000520011"/>
    </source>
</evidence>
<reference evidence="2 3" key="1">
    <citation type="submission" date="2020-08" db="EMBL/GenBank/DDBJ databases">
        <title>Genomic Encyclopedia of Type Strains, Phase IV (KMG-IV): sequencing the most valuable type-strain genomes for metagenomic binning, comparative biology and taxonomic classification.</title>
        <authorList>
            <person name="Goeker M."/>
        </authorList>
    </citation>
    <scope>NUCLEOTIDE SEQUENCE [LARGE SCALE GENOMIC DNA]</scope>
    <source>
        <strain evidence="2 3">DSM 16325</strain>
    </source>
</reference>
<feature type="transmembrane region" description="Helical" evidence="1">
    <location>
        <begin position="54"/>
        <end position="72"/>
    </location>
</feature>
<keyword evidence="1" id="KW-0472">Membrane</keyword>
<dbReference type="EMBL" id="JACHEP010000001">
    <property type="protein sequence ID" value="MBB5323254.1"/>
    <property type="molecule type" value="Genomic_DNA"/>
</dbReference>
<feature type="transmembrane region" description="Helical" evidence="1">
    <location>
        <begin position="78"/>
        <end position="98"/>
    </location>
</feature>
<gene>
    <name evidence="2" type="ORF">HNQ34_000331</name>
</gene>
<feature type="transmembrane region" description="Helical" evidence="1">
    <location>
        <begin position="7"/>
        <end position="25"/>
    </location>
</feature>
<protein>
    <submittedName>
        <fullName evidence="2">Putative membrane protein</fullName>
    </submittedName>
</protein>
<keyword evidence="3" id="KW-1185">Reference proteome</keyword>
<dbReference type="Proteomes" id="UP000520011">
    <property type="component" value="Unassembled WGS sequence"/>
</dbReference>
<keyword evidence="1" id="KW-0812">Transmembrane</keyword>
<evidence type="ECO:0000313" key="2">
    <source>
        <dbReference type="EMBL" id="MBB5323254.1"/>
    </source>
</evidence>
<comment type="caution">
    <text evidence="2">The sequence shown here is derived from an EMBL/GenBank/DDBJ whole genome shotgun (WGS) entry which is preliminary data.</text>
</comment>
<sequence length="117" mass="14144">MRSYEIYGIFVVILIFYWLLERSIVESHEIYGIYNVILIFYWLFAIVKEKNVVYVYGIIPTLLWLVLFYTSLFSFIPFHIRVVILIIALVLLFVLFVIKIRFDIKEIKAELRNKRDT</sequence>
<accession>A0A7W8IMQ0</accession>
<feature type="transmembrane region" description="Helical" evidence="1">
    <location>
        <begin position="31"/>
        <end position="47"/>
    </location>
</feature>